<name>U2NQT1_9BACT</name>
<gene>
    <name evidence="3" type="ORF">HMPREF9135_2185</name>
</gene>
<dbReference type="Pfam" id="PF01966">
    <property type="entry name" value="HD"/>
    <property type="match status" value="1"/>
</dbReference>
<dbReference type="InterPro" id="IPR011624">
    <property type="entry name" value="Metal-dep_PHydrolase_7TM_extra"/>
</dbReference>
<dbReference type="SMART" id="SM00471">
    <property type="entry name" value="HDc"/>
    <property type="match status" value="1"/>
</dbReference>
<feature type="transmembrane region" description="Helical" evidence="1">
    <location>
        <begin position="263"/>
        <end position="284"/>
    </location>
</feature>
<dbReference type="SUPFAM" id="SSF109604">
    <property type="entry name" value="HD-domain/PDEase-like"/>
    <property type="match status" value="1"/>
</dbReference>
<dbReference type="PANTHER" id="PTHR36442:SF1">
    <property type="entry name" value="CYCLIC-DI-AMP PHOSPHODIESTERASE PGPH"/>
    <property type="match status" value="1"/>
</dbReference>
<evidence type="ECO:0000313" key="3">
    <source>
        <dbReference type="EMBL" id="ERK40400.1"/>
    </source>
</evidence>
<keyword evidence="1" id="KW-0472">Membrane</keyword>
<dbReference type="InterPro" id="IPR011621">
    <property type="entry name" value="Metal-dep_PHydrolase_7TM_intra"/>
</dbReference>
<reference evidence="3 4" key="1">
    <citation type="submission" date="2013-08" db="EMBL/GenBank/DDBJ databases">
        <authorList>
            <person name="Durkin A.S."/>
            <person name="Haft D.R."/>
            <person name="McCorrison J."/>
            <person name="Torralba M."/>
            <person name="Gillis M."/>
            <person name="Haft D.H."/>
            <person name="Methe B."/>
            <person name="Sutton G."/>
            <person name="Nelson K.E."/>
        </authorList>
    </citation>
    <scope>NUCLEOTIDE SEQUENCE [LARGE SCALE GENOMIC DNA]</scope>
    <source>
        <strain evidence="3 4">F0067</strain>
    </source>
</reference>
<sequence length="689" mass="79467">MKIRQEEHYWRSLAIRIAVVIITVTLVVWFMPRNEKQQFRYDVGKPWMYGSFIANFDFPIYKTDETIKAEQDSVMELFQPYYNYNTKVEAQEIAKFRHDFQEGFDNLPPGYMRIIIDRLHRLYQAGIINTPEYNNLAKDSTSMVRVVKGKQASSLQINCIYSTMSAYEMIFDDEILAKERHILQRMNLTNYITANLIYDKDRSETEQNDLMSSIPIASGMVMSGQKIIDRGEIINDYTYRVLNSLDRELQRRDASKTTITNTVIGQLLYVTILVSLFTVFLTLFRKDYFDDSRSILMLYSMIAVFPIIVSEMMQHNFFSVYIVPFAMVPIFIRVFMDTRTAFIAHAVMILICAAAVKYQYEFIIIQLVAGLVAIYSLRELSKRAQLFKTALFVTVSSCLVYFSLQMIQNYDLIKMDQSMYYHFAVNGVLLLLAYPLMYLIEKAFGFTSNVTLFELSNTNKGLLRDMSEIAPGTFQHSITVGNLASEIANKIGADSLLVRTGALYHDIGKMENPVFFTENQVGIDPHKNMPYTESARIIISHVTEGVKMAEKYNLPSFIKDFILTHHGLGITKYFYIKYQNEHPDEQVDKKLFSYPGPNPFTREQAILMMADTVEAASRSLPEYTEESISSLVNKLIDEQVANGYFTDCPITFRDISQAKLILTERLKAIYHTRISYPELKGTHKTAEAE</sequence>
<feature type="transmembrane region" description="Helical" evidence="1">
    <location>
        <begin position="296"/>
        <end position="312"/>
    </location>
</feature>
<feature type="transmembrane region" description="Helical" evidence="1">
    <location>
        <begin position="419"/>
        <end position="440"/>
    </location>
</feature>
<dbReference type="NCBIfam" id="TIGR00277">
    <property type="entry name" value="HDIG"/>
    <property type="match status" value="1"/>
</dbReference>
<dbReference type="PANTHER" id="PTHR36442">
    <property type="entry name" value="CYCLIC-DI-AMP PHOSPHODIESTERASE PGPH"/>
    <property type="match status" value="1"/>
</dbReference>
<dbReference type="Proteomes" id="UP000016648">
    <property type="component" value="Unassembled WGS sequence"/>
</dbReference>
<keyword evidence="1" id="KW-0812">Transmembrane</keyword>
<feature type="domain" description="HD" evidence="2">
    <location>
        <begin position="473"/>
        <end position="567"/>
    </location>
</feature>
<evidence type="ECO:0000259" key="2">
    <source>
        <dbReference type="PROSITE" id="PS51831"/>
    </source>
</evidence>
<feature type="transmembrane region" description="Helical" evidence="1">
    <location>
        <begin position="318"/>
        <end position="335"/>
    </location>
</feature>
<evidence type="ECO:0000313" key="4">
    <source>
        <dbReference type="Proteomes" id="UP000016648"/>
    </source>
</evidence>
<dbReference type="Pfam" id="PF07698">
    <property type="entry name" value="7TM-7TMR_HD"/>
    <property type="match status" value="1"/>
</dbReference>
<proteinExistence type="predicted"/>
<feature type="transmembrane region" description="Helical" evidence="1">
    <location>
        <begin position="389"/>
        <end position="407"/>
    </location>
</feature>
<dbReference type="InterPro" id="IPR006674">
    <property type="entry name" value="HD_domain"/>
</dbReference>
<dbReference type="InterPro" id="IPR003607">
    <property type="entry name" value="HD/PDEase_dom"/>
</dbReference>
<accession>U2NQT1</accession>
<keyword evidence="1" id="KW-1133">Transmembrane helix</keyword>
<organism evidence="3 4">
    <name type="scientific">Segatella baroniae F0067</name>
    <dbReference type="NCBI Taxonomy" id="1115809"/>
    <lineage>
        <taxon>Bacteria</taxon>
        <taxon>Pseudomonadati</taxon>
        <taxon>Bacteroidota</taxon>
        <taxon>Bacteroidia</taxon>
        <taxon>Bacteroidales</taxon>
        <taxon>Prevotellaceae</taxon>
        <taxon>Segatella</taxon>
    </lineage>
</organism>
<dbReference type="PROSITE" id="PS51831">
    <property type="entry name" value="HD"/>
    <property type="match status" value="1"/>
</dbReference>
<dbReference type="PATRIC" id="fig|1115809.3.peg.209"/>
<evidence type="ECO:0000256" key="1">
    <source>
        <dbReference type="SAM" id="Phobius"/>
    </source>
</evidence>
<comment type="caution">
    <text evidence="3">The sequence shown here is derived from an EMBL/GenBank/DDBJ whole genome shotgun (WGS) entry which is preliminary data.</text>
</comment>
<dbReference type="InterPro" id="IPR006675">
    <property type="entry name" value="HDIG_dom"/>
</dbReference>
<dbReference type="AlphaFoldDB" id="U2NQT1"/>
<dbReference type="InterPro" id="IPR052722">
    <property type="entry name" value="PgpH_phosphodiesterase"/>
</dbReference>
<dbReference type="Pfam" id="PF07697">
    <property type="entry name" value="7TMR-HDED"/>
    <property type="match status" value="1"/>
</dbReference>
<protein>
    <submittedName>
        <fullName evidence="3">HDIG domain protein</fullName>
    </submittedName>
</protein>
<dbReference type="CDD" id="cd00077">
    <property type="entry name" value="HDc"/>
    <property type="match status" value="1"/>
</dbReference>
<feature type="transmembrane region" description="Helical" evidence="1">
    <location>
        <begin position="362"/>
        <end position="377"/>
    </location>
</feature>
<feature type="transmembrane region" description="Helical" evidence="1">
    <location>
        <begin position="12"/>
        <end position="31"/>
    </location>
</feature>
<dbReference type="Gene3D" id="1.10.3210.10">
    <property type="entry name" value="Hypothetical protein af1432"/>
    <property type="match status" value="1"/>
</dbReference>
<dbReference type="EMBL" id="AWEY01000006">
    <property type="protein sequence ID" value="ERK40400.1"/>
    <property type="molecule type" value="Genomic_DNA"/>
</dbReference>
<dbReference type="RefSeq" id="WP_021588628.1">
    <property type="nucleotide sequence ID" value="NZ_AWEY01000006.1"/>
</dbReference>
<feature type="transmembrane region" description="Helical" evidence="1">
    <location>
        <begin position="340"/>
        <end position="356"/>
    </location>
</feature>
<keyword evidence="4" id="KW-1185">Reference proteome</keyword>